<evidence type="ECO:0000313" key="2">
    <source>
        <dbReference type="Proteomes" id="UP000467637"/>
    </source>
</evidence>
<organism evidence="1 2">
    <name type="scientific">Paenibacillus anseongense</name>
    <dbReference type="NCBI Taxonomy" id="2682845"/>
    <lineage>
        <taxon>Bacteria</taxon>
        <taxon>Bacillati</taxon>
        <taxon>Bacillota</taxon>
        <taxon>Bacilli</taxon>
        <taxon>Bacillales</taxon>
        <taxon>Paenibacillaceae</taxon>
        <taxon>Paenibacillus</taxon>
    </lineage>
</organism>
<dbReference type="Proteomes" id="UP000467637">
    <property type="component" value="Unassembled WGS sequence"/>
</dbReference>
<comment type="caution">
    <text evidence="1">The sequence shown here is derived from an EMBL/GenBank/DDBJ whole genome shotgun (WGS) entry which is preliminary data.</text>
</comment>
<protein>
    <recommendedName>
        <fullName evidence="3">Macro domain-containing protein</fullName>
    </recommendedName>
</protein>
<evidence type="ECO:0008006" key="3">
    <source>
        <dbReference type="Google" id="ProtNLM"/>
    </source>
</evidence>
<dbReference type="InterPro" id="IPR043472">
    <property type="entry name" value="Macro_dom-like"/>
</dbReference>
<dbReference type="EMBL" id="WSEM01000001">
    <property type="protein sequence ID" value="MVQ33067.1"/>
    <property type="molecule type" value="Genomic_DNA"/>
</dbReference>
<proteinExistence type="predicted"/>
<gene>
    <name evidence="1" type="ORF">GON05_00230</name>
</gene>
<accession>A0ABW9U0Z7</accession>
<name>A0ABW9U0Z7_9BACL</name>
<dbReference type="SUPFAM" id="SSF52949">
    <property type="entry name" value="Macro domain-like"/>
    <property type="match status" value="1"/>
</dbReference>
<keyword evidence="2" id="KW-1185">Reference proteome</keyword>
<evidence type="ECO:0000313" key="1">
    <source>
        <dbReference type="EMBL" id="MVQ33067.1"/>
    </source>
</evidence>
<dbReference type="Gene3D" id="3.40.220.10">
    <property type="entry name" value="Leucine Aminopeptidase, subunit E, domain 1"/>
    <property type="match status" value="1"/>
</dbReference>
<sequence length="49" mass="5556">MYEFAKENQCSVALPYKIGCDRGGGDWHVVLGMISDIFTDVEITLYKLE</sequence>
<reference evidence="1 2" key="1">
    <citation type="submission" date="2019-12" db="EMBL/GenBank/DDBJ databases">
        <authorList>
            <person name="Huq M.A."/>
        </authorList>
    </citation>
    <scope>NUCLEOTIDE SEQUENCE [LARGE SCALE GENOMIC DNA]</scope>
    <source>
        <strain evidence="1 2">MAH-34</strain>
    </source>
</reference>